<sequence>MRDLWRILRVVRRSLRGGPLFGFVLAAGLASLAGVMAGVLPGLIGVAIGAIQGRPASPSPGLAGLFARLVSGQSPWLVIVATLVAVTISVGVTMAQSRKGSELSAELTAALRVELVRAALWASPREVDAAGARALAPKGGPPAPPGVKAPAVRGFEAVKLVIARDAAAVSDFAVAVITGLPQAIVTLLVLAFELATGGAWPVLVGTALLFVLSRVLSDRASRRVGERMQAMQRSDTAVFGALGEMLAGTEELRLLGARQTALTEVQDAAHRAADARRSFAAALAASGQIKSVLTAMSPLVILVALRLSGRVYEAGDVAKLLLVTPLLLARFEALDGLRSGLLERAPLLTSLRDLLSLPPHPPEPESPLSLAAIASDEVVLDHVGYRPEGAKDDVLCDLSLRIPAGAVVAICGASGSGKSTLVRLLLRLDDPTRGRIEVGGVDLTRLSPRDLARLFAVLGQASVLFERSVAQNLALGLADPPDEAAMRRILARVRLDDLAEDKGGRGLEAVVRKVPPNFSGGEQRRIMLARMLLRDARLLVLDEPEAGLPAATAEELLGSVVELSAGRTTIIVTHAPHLVKSTFNVVLDKGRIAAMGTHEELVRTSETYRALLSEGQRKQAAPPGPGPGPMPAAPPRPPH</sequence>
<dbReference type="GO" id="GO:0034040">
    <property type="term" value="F:ATPase-coupled lipid transmembrane transporter activity"/>
    <property type="evidence" value="ECO:0007669"/>
    <property type="project" value="TreeGrafter"/>
</dbReference>
<evidence type="ECO:0000256" key="6">
    <source>
        <dbReference type="ARBA" id="ARBA00023136"/>
    </source>
</evidence>
<dbReference type="PANTHER" id="PTHR24221:SF654">
    <property type="entry name" value="ATP-BINDING CASSETTE SUB-FAMILY B MEMBER 6"/>
    <property type="match status" value="1"/>
</dbReference>
<dbReference type="Gene3D" id="1.20.1560.10">
    <property type="entry name" value="ABC transporter type 1, transmembrane domain"/>
    <property type="match status" value="1"/>
</dbReference>
<dbReference type="SUPFAM" id="SSF90123">
    <property type="entry name" value="ABC transporter transmembrane region"/>
    <property type="match status" value="1"/>
</dbReference>
<dbReference type="CDD" id="cd03228">
    <property type="entry name" value="ABCC_MRP_Like"/>
    <property type="match status" value="1"/>
</dbReference>
<dbReference type="PROSITE" id="PS50929">
    <property type="entry name" value="ABC_TM1F"/>
    <property type="match status" value="1"/>
</dbReference>
<dbReference type="InterPro" id="IPR036640">
    <property type="entry name" value="ABC1_TM_sf"/>
</dbReference>
<dbReference type="InterPro" id="IPR027417">
    <property type="entry name" value="P-loop_NTPase"/>
</dbReference>
<dbReference type="EMBL" id="JAGTJJ010000012">
    <property type="protein sequence ID" value="MDC3983211.1"/>
    <property type="molecule type" value="Genomic_DNA"/>
</dbReference>
<dbReference type="GO" id="GO:0140359">
    <property type="term" value="F:ABC-type transporter activity"/>
    <property type="evidence" value="ECO:0007669"/>
    <property type="project" value="InterPro"/>
</dbReference>
<dbReference type="InterPro" id="IPR011527">
    <property type="entry name" value="ABC1_TM_dom"/>
</dbReference>
<comment type="subcellular location">
    <subcellularLocation>
        <location evidence="1">Cell membrane</location>
        <topology evidence="1">Multi-pass membrane protein</topology>
    </subcellularLocation>
</comment>
<protein>
    <submittedName>
        <fullName evidence="11">ABC transporter ATP-binding protein</fullName>
    </submittedName>
</protein>
<keyword evidence="12" id="KW-1185">Reference proteome</keyword>
<feature type="transmembrane region" description="Helical" evidence="8">
    <location>
        <begin position="73"/>
        <end position="95"/>
    </location>
</feature>
<feature type="transmembrane region" description="Helical" evidence="8">
    <location>
        <begin position="20"/>
        <end position="53"/>
    </location>
</feature>
<evidence type="ECO:0000259" key="9">
    <source>
        <dbReference type="PROSITE" id="PS50893"/>
    </source>
</evidence>
<feature type="domain" description="ABC transmembrane type-1" evidence="10">
    <location>
        <begin position="24"/>
        <end position="334"/>
    </location>
</feature>
<dbReference type="GO" id="GO:0005886">
    <property type="term" value="C:plasma membrane"/>
    <property type="evidence" value="ECO:0007669"/>
    <property type="project" value="UniProtKB-SubCell"/>
</dbReference>
<evidence type="ECO:0000256" key="7">
    <source>
        <dbReference type="SAM" id="MobiDB-lite"/>
    </source>
</evidence>
<dbReference type="SMART" id="SM00382">
    <property type="entry name" value="AAA"/>
    <property type="match status" value="1"/>
</dbReference>
<feature type="region of interest" description="Disordered" evidence="7">
    <location>
        <begin position="613"/>
        <end position="639"/>
    </location>
</feature>
<feature type="domain" description="ABC transporter" evidence="9">
    <location>
        <begin position="378"/>
        <end position="614"/>
    </location>
</feature>
<dbReference type="RefSeq" id="WP_272421030.1">
    <property type="nucleotide sequence ID" value="NZ_JAGTJJ010000012.1"/>
</dbReference>
<dbReference type="GO" id="GO:0005524">
    <property type="term" value="F:ATP binding"/>
    <property type="evidence" value="ECO:0007669"/>
    <property type="project" value="UniProtKB-KW"/>
</dbReference>
<organism evidence="11 12">
    <name type="scientific">Polyangium jinanense</name>
    <dbReference type="NCBI Taxonomy" id="2829994"/>
    <lineage>
        <taxon>Bacteria</taxon>
        <taxon>Pseudomonadati</taxon>
        <taxon>Myxococcota</taxon>
        <taxon>Polyangia</taxon>
        <taxon>Polyangiales</taxon>
        <taxon>Polyangiaceae</taxon>
        <taxon>Polyangium</taxon>
    </lineage>
</organism>
<feature type="compositionally biased region" description="Pro residues" evidence="7">
    <location>
        <begin position="622"/>
        <end position="639"/>
    </location>
</feature>
<dbReference type="Proteomes" id="UP001151081">
    <property type="component" value="Unassembled WGS sequence"/>
</dbReference>
<keyword evidence="5 8" id="KW-1133">Transmembrane helix</keyword>
<evidence type="ECO:0000256" key="4">
    <source>
        <dbReference type="ARBA" id="ARBA00022840"/>
    </source>
</evidence>
<evidence type="ECO:0000256" key="8">
    <source>
        <dbReference type="SAM" id="Phobius"/>
    </source>
</evidence>
<dbReference type="SUPFAM" id="SSF52540">
    <property type="entry name" value="P-loop containing nucleoside triphosphate hydrolases"/>
    <property type="match status" value="1"/>
</dbReference>
<dbReference type="Gene3D" id="3.40.50.300">
    <property type="entry name" value="P-loop containing nucleotide triphosphate hydrolases"/>
    <property type="match status" value="1"/>
</dbReference>
<dbReference type="InterPro" id="IPR017871">
    <property type="entry name" value="ABC_transporter-like_CS"/>
</dbReference>
<dbReference type="PROSITE" id="PS00211">
    <property type="entry name" value="ABC_TRANSPORTER_1"/>
    <property type="match status" value="1"/>
</dbReference>
<dbReference type="InterPro" id="IPR003593">
    <property type="entry name" value="AAA+_ATPase"/>
</dbReference>
<evidence type="ECO:0000313" key="12">
    <source>
        <dbReference type="Proteomes" id="UP001151081"/>
    </source>
</evidence>
<evidence type="ECO:0000256" key="5">
    <source>
        <dbReference type="ARBA" id="ARBA00022989"/>
    </source>
</evidence>
<evidence type="ECO:0000313" key="11">
    <source>
        <dbReference type="EMBL" id="MDC3983211.1"/>
    </source>
</evidence>
<dbReference type="InterPro" id="IPR003439">
    <property type="entry name" value="ABC_transporter-like_ATP-bd"/>
</dbReference>
<evidence type="ECO:0000256" key="1">
    <source>
        <dbReference type="ARBA" id="ARBA00004651"/>
    </source>
</evidence>
<dbReference type="PANTHER" id="PTHR24221">
    <property type="entry name" value="ATP-BINDING CASSETTE SUB-FAMILY B"/>
    <property type="match status" value="1"/>
</dbReference>
<accession>A0A9X4AT60</accession>
<feature type="transmembrane region" description="Helical" evidence="8">
    <location>
        <begin position="198"/>
        <end position="217"/>
    </location>
</feature>
<dbReference type="InterPro" id="IPR039421">
    <property type="entry name" value="Type_1_exporter"/>
</dbReference>
<keyword evidence="3" id="KW-0547">Nucleotide-binding</keyword>
<dbReference type="AlphaFoldDB" id="A0A9X4AT60"/>
<comment type="caution">
    <text evidence="11">The sequence shown here is derived from an EMBL/GenBank/DDBJ whole genome shotgun (WGS) entry which is preliminary data.</text>
</comment>
<keyword evidence="4 11" id="KW-0067">ATP-binding</keyword>
<dbReference type="PROSITE" id="PS50893">
    <property type="entry name" value="ABC_TRANSPORTER_2"/>
    <property type="match status" value="1"/>
</dbReference>
<gene>
    <name evidence="11" type="ORF">KEG57_22050</name>
</gene>
<evidence type="ECO:0000259" key="10">
    <source>
        <dbReference type="PROSITE" id="PS50929"/>
    </source>
</evidence>
<keyword evidence="2 8" id="KW-0812">Transmembrane</keyword>
<name>A0A9X4AT60_9BACT</name>
<reference evidence="11 12" key="1">
    <citation type="submission" date="2021-04" db="EMBL/GenBank/DDBJ databases">
        <title>Genome analysis of Polyangium sp.</title>
        <authorList>
            <person name="Li Y."/>
            <person name="Wang J."/>
        </authorList>
    </citation>
    <scope>NUCLEOTIDE SEQUENCE [LARGE SCALE GENOMIC DNA]</scope>
    <source>
        <strain evidence="11 12">SDU14</strain>
    </source>
</reference>
<proteinExistence type="predicted"/>
<evidence type="ECO:0000256" key="3">
    <source>
        <dbReference type="ARBA" id="ARBA00022741"/>
    </source>
</evidence>
<feature type="transmembrane region" description="Helical" evidence="8">
    <location>
        <begin position="172"/>
        <end position="192"/>
    </location>
</feature>
<keyword evidence="6 8" id="KW-0472">Membrane</keyword>
<dbReference type="Pfam" id="PF00005">
    <property type="entry name" value="ABC_tran"/>
    <property type="match status" value="1"/>
</dbReference>
<dbReference type="GO" id="GO:0016887">
    <property type="term" value="F:ATP hydrolysis activity"/>
    <property type="evidence" value="ECO:0007669"/>
    <property type="project" value="InterPro"/>
</dbReference>
<evidence type="ECO:0000256" key="2">
    <source>
        <dbReference type="ARBA" id="ARBA00022692"/>
    </source>
</evidence>